<evidence type="ECO:0000256" key="11">
    <source>
        <dbReference type="RuleBase" id="RU004181"/>
    </source>
</evidence>
<keyword evidence="3 9" id="KW-0645">Protease</keyword>
<accession>A0A192H4M8</accession>
<dbReference type="KEGG" id="lbt:AYR52_04165"/>
<keyword evidence="2 9" id="KW-1003">Cell membrane</keyword>
<keyword evidence="8 9" id="KW-0472">Membrane</keyword>
<gene>
    <name evidence="9" type="primary">lspA</name>
    <name evidence="12" type="ORF">AYR53_09250</name>
</gene>
<keyword evidence="6 9" id="KW-0378">Hydrolase</keyword>
<dbReference type="HAMAP" id="MF_00161">
    <property type="entry name" value="LspA"/>
    <property type="match status" value="1"/>
</dbReference>
<feature type="active site" evidence="9">
    <location>
        <position position="112"/>
    </location>
</feature>
<comment type="pathway">
    <text evidence="9">Protein modification; lipoprotein biosynthesis (signal peptide cleavage).</text>
</comment>
<evidence type="ECO:0000256" key="1">
    <source>
        <dbReference type="ARBA" id="ARBA00006139"/>
    </source>
</evidence>
<dbReference type="GO" id="GO:0005886">
    <property type="term" value="C:plasma membrane"/>
    <property type="evidence" value="ECO:0007669"/>
    <property type="project" value="UniProtKB-SubCell"/>
</dbReference>
<dbReference type="EMBL" id="CP014873">
    <property type="protein sequence ID" value="ANK62931.1"/>
    <property type="molecule type" value="Genomic_DNA"/>
</dbReference>
<feature type="transmembrane region" description="Helical" evidence="9">
    <location>
        <begin position="122"/>
        <end position="144"/>
    </location>
</feature>
<evidence type="ECO:0000256" key="3">
    <source>
        <dbReference type="ARBA" id="ARBA00022670"/>
    </source>
</evidence>
<dbReference type="AlphaFoldDB" id="A0A192H4M8"/>
<evidence type="ECO:0000256" key="4">
    <source>
        <dbReference type="ARBA" id="ARBA00022692"/>
    </source>
</evidence>
<organism evidence="12 13">
    <name type="scientific">Loigolactobacillus backii</name>
    <dbReference type="NCBI Taxonomy" id="375175"/>
    <lineage>
        <taxon>Bacteria</taxon>
        <taxon>Bacillati</taxon>
        <taxon>Bacillota</taxon>
        <taxon>Bacilli</taxon>
        <taxon>Lactobacillales</taxon>
        <taxon>Lactobacillaceae</taxon>
        <taxon>Loigolactobacillus</taxon>
    </lineage>
</organism>
<sequence>MVQYFGLAILIICADQGLKYWIVTNISLNQTQTVVPGLLSLTHLRNTGAAWSILEGQRWFFYVITLVAVAIICYLLFTQGKKNWLFALGLSFMLAGAIGNFIDRLRLGYVVDMFQLDFINFPIFNIADSALTIGVILIFCYLIFFDEKRGTTA</sequence>
<feature type="transmembrane region" description="Helical" evidence="9">
    <location>
        <begin position="84"/>
        <end position="102"/>
    </location>
</feature>
<dbReference type="OrthoDB" id="9810259at2"/>
<evidence type="ECO:0000256" key="2">
    <source>
        <dbReference type="ARBA" id="ARBA00022475"/>
    </source>
</evidence>
<dbReference type="NCBIfam" id="TIGR00077">
    <property type="entry name" value="lspA"/>
    <property type="match status" value="1"/>
</dbReference>
<proteinExistence type="inferred from homology"/>
<comment type="caution">
    <text evidence="9">Lacks conserved residue(s) required for the propagation of feature annotation.</text>
</comment>
<dbReference type="STRING" id="375175.AYR53_09250"/>
<evidence type="ECO:0000313" key="12">
    <source>
        <dbReference type="EMBL" id="ANK62931.1"/>
    </source>
</evidence>
<dbReference type="GeneID" id="42982441"/>
<name>A0A192H4M8_9LACO</name>
<evidence type="ECO:0000256" key="8">
    <source>
        <dbReference type="ARBA" id="ARBA00023136"/>
    </source>
</evidence>
<feature type="transmembrane region" description="Helical" evidence="9">
    <location>
        <begin position="59"/>
        <end position="77"/>
    </location>
</feature>
<dbReference type="PANTHER" id="PTHR33695:SF1">
    <property type="entry name" value="LIPOPROTEIN SIGNAL PEPTIDASE"/>
    <property type="match status" value="1"/>
</dbReference>
<comment type="similarity">
    <text evidence="1 9 11">Belongs to the peptidase A8 family.</text>
</comment>
<evidence type="ECO:0000313" key="13">
    <source>
        <dbReference type="Proteomes" id="UP000078582"/>
    </source>
</evidence>
<dbReference type="InterPro" id="IPR001872">
    <property type="entry name" value="Peptidase_A8"/>
</dbReference>
<evidence type="ECO:0000256" key="7">
    <source>
        <dbReference type="ARBA" id="ARBA00022989"/>
    </source>
</evidence>
<evidence type="ECO:0000256" key="6">
    <source>
        <dbReference type="ARBA" id="ARBA00022801"/>
    </source>
</evidence>
<feature type="active site" evidence="9">
    <location>
        <position position="128"/>
    </location>
</feature>
<evidence type="ECO:0000256" key="10">
    <source>
        <dbReference type="RuleBase" id="RU000594"/>
    </source>
</evidence>
<dbReference type="PROSITE" id="PS00855">
    <property type="entry name" value="SPASE_II"/>
    <property type="match status" value="1"/>
</dbReference>
<keyword evidence="4 9" id="KW-0812">Transmembrane</keyword>
<dbReference type="PRINTS" id="PR00781">
    <property type="entry name" value="LIPOSIGPTASE"/>
</dbReference>
<dbReference type="RefSeq" id="WP_068224244.1">
    <property type="nucleotide sequence ID" value="NZ_CP014623.1"/>
</dbReference>
<keyword evidence="13" id="KW-1185">Reference proteome</keyword>
<comment type="function">
    <text evidence="9 10">This protein specifically catalyzes the removal of signal peptides from prolipoproteins.</text>
</comment>
<keyword evidence="7 9" id="KW-1133">Transmembrane helix</keyword>
<dbReference type="UniPathway" id="UPA00665"/>
<reference evidence="12 13" key="1">
    <citation type="submission" date="2016-03" db="EMBL/GenBank/DDBJ databases">
        <title>Pediococcus and Lactobacillus from brewery environment - whole genome sequencing and assembly.</title>
        <authorList>
            <person name="Behr J."/>
            <person name="Geissler A.J."/>
            <person name="Vogel R.F."/>
        </authorList>
    </citation>
    <scope>NUCLEOTIDE SEQUENCE [LARGE SCALE GENOMIC DNA]</scope>
    <source>
        <strain evidence="12 13">TMW 1.1989</strain>
    </source>
</reference>
<protein>
    <recommendedName>
        <fullName evidence="9">Lipoprotein signal peptidase</fullName>
        <ecNumber evidence="9">3.4.23.36</ecNumber>
    </recommendedName>
    <alternativeName>
        <fullName evidence="9">Prolipoprotein signal peptidase</fullName>
    </alternativeName>
    <alternativeName>
        <fullName evidence="9">Signal peptidase II</fullName>
        <shortName evidence="9">SPase II</shortName>
    </alternativeName>
</protein>
<dbReference type="GO" id="GO:0004190">
    <property type="term" value="F:aspartic-type endopeptidase activity"/>
    <property type="evidence" value="ECO:0007669"/>
    <property type="project" value="UniProtKB-UniRule"/>
</dbReference>
<evidence type="ECO:0000256" key="9">
    <source>
        <dbReference type="HAMAP-Rule" id="MF_00161"/>
    </source>
</evidence>
<dbReference type="Pfam" id="PF01252">
    <property type="entry name" value="Peptidase_A8"/>
    <property type="match status" value="1"/>
</dbReference>
<comment type="subcellular location">
    <subcellularLocation>
        <location evidence="9">Cell membrane</location>
        <topology evidence="9">Multi-pass membrane protein</topology>
    </subcellularLocation>
</comment>
<keyword evidence="5 9" id="KW-0064">Aspartyl protease</keyword>
<dbReference type="PANTHER" id="PTHR33695">
    <property type="entry name" value="LIPOPROTEIN SIGNAL PEPTIDASE"/>
    <property type="match status" value="1"/>
</dbReference>
<evidence type="ECO:0000256" key="5">
    <source>
        <dbReference type="ARBA" id="ARBA00022750"/>
    </source>
</evidence>
<dbReference type="GO" id="GO:0006508">
    <property type="term" value="P:proteolysis"/>
    <property type="evidence" value="ECO:0007669"/>
    <property type="project" value="UniProtKB-KW"/>
</dbReference>
<comment type="catalytic activity">
    <reaction evidence="9 10">
        <text>Release of signal peptides from bacterial membrane prolipoproteins. Hydrolyzes -Xaa-Yaa-Zaa-|-(S,diacylglyceryl)Cys-, in which Xaa is hydrophobic (preferably Leu), and Yaa (Ala or Ser) and Zaa (Gly or Ala) have small, neutral side chains.</text>
        <dbReference type="EC" id="3.4.23.36"/>
    </reaction>
</comment>
<dbReference type="Proteomes" id="UP000078582">
    <property type="component" value="Chromosome"/>
</dbReference>
<dbReference type="EC" id="3.4.23.36" evidence="9"/>